<feature type="transmembrane region" description="Helical" evidence="3">
    <location>
        <begin position="197"/>
        <end position="218"/>
    </location>
</feature>
<dbReference type="AlphaFoldDB" id="A0A7S2WGE5"/>
<feature type="transmembrane region" description="Helical" evidence="3">
    <location>
        <begin position="433"/>
        <end position="457"/>
    </location>
</feature>
<dbReference type="InterPro" id="IPR036259">
    <property type="entry name" value="MFS_trans_sf"/>
</dbReference>
<keyword evidence="3" id="KW-0812">Transmembrane</keyword>
<feature type="non-terminal residue" evidence="4">
    <location>
        <position position="623"/>
    </location>
</feature>
<dbReference type="Gene3D" id="1.20.1250.20">
    <property type="entry name" value="MFS general substrate transporter like domains"/>
    <property type="match status" value="1"/>
</dbReference>
<keyword evidence="3" id="KW-0472">Membrane</keyword>
<keyword evidence="3" id="KW-1133">Transmembrane helix</keyword>
<feature type="transmembrane region" description="Helical" evidence="3">
    <location>
        <begin position="351"/>
        <end position="373"/>
    </location>
</feature>
<organism evidence="4">
    <name type="scientific">Rhizochromulina marina</name>
    <dbReference type="NCBI Taxonomy" id="1034831"/>
    <lineage>
        <taxon>Eukaryota</taxon>
        <taxon>Sar</taxon>
        <taxon>Stramenopiles</taxon>
        <taxon>Ochrophyta</taxon>
        <taxon>Dictyochophyceae</taxon>
        <taxon>Rhizochromulinales</taxon>
        <taxon>Rhizochromulina</taxon>
    </lineage>
</organism>
<sequence length="623" mass="65446">MAESALLSACDGAVSKRRQCVSDPVAWGYGVGISGPFAVAGLEAVAFAYFMTEKLGASAAVAGAFQVAAQVVELLSQPVVGWLSDRLVDTSMGRRRPFLLPLLVAQCALVSLEFQQPFPHRQDLSVLWTGGLSVCFYLCYSSYVTVHRSMISDLAGDAYGETNRLSAIYGFAFVVGTIVSTLLTLNLDGGCASADTFATSMVAGAALSLCCGVCCFVVTRWAPFTVAKPTGEGFFSSLRRFVATQLDARRHRYQAPRGASTDGSCPSVGPGDFDGPERSEATELWVPIVCEMSFYVYATLNASTLLYMLVDVLSLHSTAAKASYVAAANAFALVTIPVFRAHADRVGKRLALLRSLSLGAAFLLLHFSSALLLPSSSPAQDFPNPKVLDAVPYTLAFGFATAAGSLASGVLFDEIEIVRSVDATMGLASSEGLVLGITTSITKVGSICSYLLFILVFSLSGFRHHSGDDDDDPGGGEASVDARRATATATAAAASSSSSSSCDNGSQNGHSAQPFTARLGIVLCSSLLPMIFLLVSFLCVKYYYNTANSSDFENRLSRISMDLGYDAGPFLLPGEDAEPAAAGAETAPDLGAASKGPVEWRGESNSAARRLLPPQHEGSGSLR</sequence>
<feature type="transmembrane region" description="Helical" evidence="3">
    <location>
        <begin position="519"/>
        <end position="540"/>
    </location>
</feature>
<feature type="transmembrane region" description="Helical" evidence="3">
    <location>
        <begin position="57"/>
        <end position="76"/>
    </location>
</feature>
<comment type="similarity">
    <text evidence="1">Belongs to the major facilitator superfamily.</text>
</comment>
<feature type="transmembrane region" description="Helical" evidence="3">
    <location>
        <begin position="126"/>
        <end position="146"/>
    </location>
</feature>
<dbReference type="Pfam" id="PF13347">
    <property type="entry name" value="MFS_2"/>
    <property type="match status" value="1"/>
</dbReference>
<protein>
    <submittedName>
        <fullName evidence="4">Uncharacterized protein</fullName>
    </submittedName>
</protein>
<feature type="transmembrane region" description="Helical" evidence="3">
    <location>
        <begin position="393"/>
        <end position="412"/>
    </location>
</feature>
<accession>A0A7S2WGE5</accession>
<name>A0A7S2WGE5_9STRA</name>
<dbReference type="SUPFAM" id="SSF103473">
    <property type="entry name" value="MFS general substrate transporter"/>
    <property type="match status" value="1"/>
</dbReference>
<dbReference type="EMBL" id="HBHJ01015497">
    <property type="protein sequence ID" value="CAD9687056.1"/>
    <property type="molecule type" value="Transcribed_RNA"/>
</dbReference>
<evidence type="ECO:0000256" key="2">
    <source>
        <dbReference type="SAM" id="MobiDB-lite"/>
    </source>
</evidence>
<feature type="transmembrane region" description="Helical" evidence="3">
    <location>
        <begin position="167"/>
        <end position="185"/>
    </location>
</feature>
<dbReference type="InterPro" id="IPR039672">
    <property type="entry name" value="MFS_2"/>
</dbReference>
<dbReference type="PANTHER" id="PTHR11328">
    <property type="entry name" value="MAJOR FACILITATOR SUPERFAMILY DOMAIN-CONTAINING PROTEIN"/>
    <property type="match status" value="1"/>
</dbReference>
<proteinExistence type="inferred from homology"/>
<feature type="transmembrane region" description="Helical" evidence="3">
    <location>
        <begin position="97"/>
        <end position="114"/>
    </location>
</feature>
<gene>
    <name evidence="4" type="ORF">RMAR1173_LOCUS10284</name>
</gene>
<feature type="compositionally biased region" description="Low complexity" evidence="2">
    <location>
        <begin position="576"/>
        <end position="593"/>
    </location>
</feature>
<feature type="transmembrane region" description="Helical" evidence="3">
    <location>
        <begin position="26"/>
        <end position="51"/>
    </location>
</feature>
<feature type="region of interest" description="Disordered" evidence="2">
    <location>
        <begin position="576"/>
        <end position="623"/>
    </location>
</feature>
<reference evidence="4" key="1">
    <citation type="submission" date="2021-01" db="EMBL/GenBank/DDBJ databases">
        <authorList>
            <person name="Corre E."/>
            <person name="Pelletier E."/>
            <person name="Niang G."/>
            <person name="Scheremetjew M."/>
            <person name="Finn R."/>
            <person name="Kale V."/>
            <person name="Holt S."/>
            <person name="Cochrane G."/>
            <person name="Meng A."/>
            <person name="Brown T."/>
            <person name="Cohen L."/>
        </authorList>
    </citation>
    <scope>NUCLEOTIDE SEQUENCE</scope>
    <source>
        <strain evidence="4">CCMP1243</strain>
    </source>
</reference>
<dbReference type="GO" id="GO:0008643">
    <property type="term" value="P:carbohydrate transport"/>
    <property type="evidence" value="ECO:0007669"/>
    <property type="project" value="InterPro"/>
</dbReference>
<evidence type="ECO:0000256" key="1">
    <source>
        <dbReference type="ARBA" id="ARBA00008335"/>
    </source>
</evidence>
<dbReference type="GO" id="GO:0015293">
    <property type="term" value="F:symporter activity"/>
    <property type="evidence" value="ECO:0007669"/>
    <property type="project" value="InterPro"/>
</dbReference>
<feature type="transmembrane region" description="Helical" evidence="3">
    <location>
        <begin position="284"/>
        <end position="310"/>
    </location>
</feature>
<dbReference type="GO" id="GO:0005886">
    <property type="term" value="C:plasma membrane"/>
    <property type="evidence" value="ECO:0007669"/>
    <property type="project" value="TreeGrafter"/>
</dbReference>
<feature type="transmembrane region" description="Helical" evidence="3">
    <location>
        <begin position="322"/>
        <end position="339"/>
    </location>
</feature>
<evidence type="ECO:0000256" key="3">
    <source>
        <dbReference type="SAM" id="Phobius"/>
    </source>
</evidence>
<evidence type="ECO:0000313" key="4">
    <source>
        <dbReference type="EMBL" id="CAD9687056.1"/>
    </source>
</evidence>
<dbReference type="PANTHER" id="PTHR11328:SF24">
    <property type="entry name" value="MAJOR FACILITATOR SUPERFAMILY (MFS) PROFILE DOMAIN-CONTAINING PROTEIN"/>
    <property type="match status" value="1"/>
</dbReference>